<dbReference type="Proteomes" id="UP000199494">
    <property type="component" value="Unassembled WGS sequence"/>
</dbReference>
<evidence type="ECO:0000256" key="6">
    <source>
        <dbReference type="ARBA" id="ARBA00022603"/>
    </source>
</evidence>
<evidence type="ECO:0000256" key="7">
    <source>
        <dbReference type="ARBA" id="ARBA00022679"/>
    </source>
</evidence>
<name>A0A1G6YYU8_9PSEU</name>
<evidence type="ECO:0000256" key="2">
    <source>
        <dbReference type="ARBA" id="ARBA00005369"/>
    </source>
</evidence>
<dbReference type="AlphaFoldDB" id="A0A1G6YYU8"/>
<dbReference type="Pfam" id="PF01135">
    <property type="entry name" value="PCMT"/>
    <property type="match status" value="1"/>
</dbReference>
<dbReference type="RefSeq" id="WP_091810592.1">
    <property type="nucleotide sequence ID" value="NZ_CP016354.1"/>
</dbReference>
<dbReference type="InterPro" id="IPR000682">
    <property type="entry name" value="PCMT"/>
</dbReference>
<sequence>MSTTTGHLDLDQRLARYAADLRELGAIRSPAVQKAFATVPRHRFLRSFYYRADRYTLAPGELPSARLLDVIYANNALFTHDGSDGDPTSSSSGPSVMAKMLEALDLRPGMRVLEIGGGTGYNAALLAAITGAEVTAVEAGRVAAANAGATIDELGLADRVRVVHADGYHGDPAGGRFDRIIATCGIAGVPPVWLDQLVEGGMLLAPIAHAGVHPILTVQTAGRVTVQGRCALWADFMPAAGNLRPSVLFAHDPNTSISADNVGRDVAAVPAAGPDRYNDLGFYLGVRDARTNRAYLDAPEFSPAAGSTALVEDDAAVWVQHNGDLLHAGPESTIAPLREQLHQLVHEWDSSGQPAATEWRARFAPASGTPAPLLVPSQWECADASPSAR</sequence>
<reference evidence="12 13" key="1">
    <citation type="submission" date="2016-10" db="EMBL/GenBank/DDBJ databases">
        <authorList>
            <person name="de Groot N.N."/>
        </authorList>
    </citation>
    <scope>NUCLEOTIDE SEQUENCE [LARGE SCALE GENOMIC DNA]</scope>
    <source>
        <strain evidence="12 13">CGMCC 4.5506</strain>
    </source>
</reference>
<keyword evidence="8" id="KW-0949">S-adenosyl-L-methionine</keyword>
<evidence type="ECO:0000256" key="8">
    <source>
        <dbReference type="ARBA" id="ARBA00022691"/>
    </source>
</evidence>
<dbReference type="GO" id="GO:0032259">
    <property type="term" value="P:methylation"/>
    <property type="evidence" value="ECO:0007669"/>
    <property type="project" value="UniProtKB-KW"/>
</dbReference>
<evidence type="ECO:0000313" key="12">
    <source>
        <dbReference type="EMBL" id="SDD95243.1"/>
    </source>
</evidence>
<evidence type="ECO:0000256" key="11">
    <source>
        <dbReference type="ARBA" id="ARBA00031350"/>
    </source>
</evidence>
<evidence type="ECO:0000256" key="4">
    <source>
        <dbReference type="ARBA" id="ARBA00013346"/>
    </source>
</evidence>
<organism evidence="12 13">
    <name type="scientific">Prauserella marina</name>
    <dbReference type="NCBI Taxonomy" id="530584"/>
    <lineage>
        <taxon>Bacteria</taxon>
        <taxon>Bacillati</taxon>
        <taxon>Actinomycetota</taxon>
        <taxon>Actinomycetes</taxon>
        <taxon>Pseudonocardiales</taxon>
        <taxon>Pseudonocardiaceae</taxon>
        <taxon>Prauserella</taxon>
    </lineage>
</organism>
<dbReference type="CDD" id="cd02440">
    <property type="entry name" value="AdoMet_MTases"/>
    <property type="match status" value="1"/>
</dbReference>
<keyword evidence="5" id="KW-0963">Cytoplasm</keyword>
<dbReference type="PANTHER" id="PTHR11579:SF0">
    <property type="entry name" value="PROTEIN-L-ISOASPARTATE(D-ASPARTATE) O-METHYLTRANSFERASE"/>
    <property type="match status" value="1"/>
</dbReference>
<comment type="subcellular location">
    <subcellularLocation>
        <location evidence="1">Cytoplasm</location>
    </subcellularLocation>
</comment>
<keyword evidence="7 12" id="KW-0808">Transferase</keyword>
<evidence type="ECO:0000256" key="1">
    <source>
        <dbReference type="ARBA" id="ARBA00004496"/>
    </source>
</evidence>
<evidence type="ECO:0000256" key="3">
    <source>
        <dbReference type="ARBA" id="ARBA00011890"/>
    </source>
</evidence>
<dbReference type="OrthoDB" id="5143400at2"/>
<dbReference type="PANTHER" id="PTHR11579">
    <property type="entry name" value="PROTEIN-L-ISOASPARTATE O-METHYLTRANSFERASE"/>
    <property type="match status" value="1"/>
</dbReference>
<dbReference type="SUPFAM" id="SSF53335">
    <property type="entry name" value="S-adenosyl-L-methionine-dependent methyltransferases"/>
    <property type="match status" value="1"/>
</dbReference>
<proteinExistence type="inferred from homology"/>
<evidence type="ECO:0000256" key="10">
    <source>
        <dbReference type="ARBA" id="ARBA00031323"/>
    </source>
</evidence>
<dbReference type="EMBL" id="FMZE01000015">
    <property type="protein sequence ID" value="SDD95243.1"/>
    <property type="molecule type" value="Genomic_DNA"/>
</dbReference>
<protein>
    <recommendedName>
        <fullName evidence="4">Protein-L-isoaspartate O-methyltransferase</fullName>
        <ecNumber evidence="3">2.1.1.77</ecNumber>
    </recommendedName>
    <alternativeName>
        <fullName evidence="11">L-isoaspartyl protein carboxyl methyltransferase</fullName>
    </alternativeName>
    <alternativeName>
        <fullName evidence="9">Protein L-isoaspartyl methyltransferase</fullName>
    </alternativeName>
    <alternativeName>
        <fullName evidence="10">Protein-beta-aspartate methyltransferase</fullName>
    </alternativeName>
</protein>
<evidence type="ECO:0000256" key="9">
    <source>
        <dbReference type="ARBA" id="ARBA00030757"/>
    </source>
</evidence>
<dbReference type="Gene3D" id="3.40.50.150">
    <property type="entry name" value="Vaccinia Virus protein VP39"/>
    <property type="match status" value="1"/>
</dbReference>
<dbReference type="EC" id="2.1.1.77" evidence="3"/>
<dbReference type="STRING" id="530584.SAMN05421630_1159"/>
<keyword evidence="13" id="KW-1185">Reference proteome</keyword>
<keyword evidence="6 12" id="KW-0489">Methyltransferase</keyword>
<comment type="similarity">
    <text evidence="2">Belongs to the methyltransferase superfamily. L-isoaspartyl/D-aspartyl protein methyltransferase family.</text>
</comment>
<accession>A0A1G6YYU8</accession>
<evidence type="ECO:0000256" key="5">
    <source>
        <dbReference type="ARBA" id="ARBA00022490"/>
    </source>
</evidence>
<dbReference type="InterPro" id="IPR029063">
    <property type="entry name" value="SAM-dependent_MTases_sf"/>
</dbReference>
<evidence type="ECO:0000313" key="13">
    <source>
        <dbReference type="Proteomes" id="UP000199494"/>
    </source>
</evidence>
<dbReference type="GO" id="GO:0005737">
    <property type="term" value="C:cytoplasm"/>
    <property type="evidence" value="ECO:0007669"/>
    <property type="project" value="UniProtKB-SubCell"/>
</dbReference>
<gene>
    <name evidence="12" type="ORF">SAMN05421630_1159</name>
</gene>
<dbReference type="GO" id="GO:0004719">
    <property type="term" value="F:protein-L-isoaspartate (D-aspartate) O-methyltransferase activity"/>
    <property type="evidence" value="ECO:0007669"/>
    <property type="project" value="UniProtKB-EC"/>
</dbReference>